<evidence type="ECO:0000313" key="2">
    <source>
        <dbReference type="Proteomes" id="UP000182237"/>
    </source>
</evidence>
<organism evidence="1 2">
    <name type="scientific">Corynebacterium timonense</name>
    <dbReference type="NCBI Taxonomy" id="441500"/>
    <lineage>
        <taxon>Bacteria</taxon>
        <taxon>Bacillati</taxon>
        <taxon>Actinomycetota</taxon>
        <taxon>Actinomycetes</taxon>
        <taxon>Mycobacteriales</taxon>
        <taxon>Corynebacteriaceae</taxon>
        <taxon>Corynebacterium</taxon>
    </lineage>
</organism>
<protein>
    <submittedName>
        <fullName evidence="1">Phage portal protein, SPP1 Gp6-like</fullName>
    </submittedName>
</protein>
<evidence type="ECO:0000313" key="1">
    <source>
        <dbReference type="EMBL" id="SDR76741.1"/>
    </source>
</evidence>
<keyword evidence="2" id="KW-1185">Reference proteome</keyword>
<gene>
    <name evidence="1" type="ORF">SAMN04488539_0300</name>
</gene>
<dbReference type="OrthoDB" id="3268708at2"/>
<dbReference type="STRING" id="1203190.GCA_000312345_00470"/>
<sequence>MPFPTPHTPWPMPEWEKVRHMVNEAAMWWEGDTSTLASRYHGQYRPSQFSGGITGSVSRWFWGAPETQQNRRVHLPLPADIVATSATLLFDRAPVFTHPDQEVKGALDNILNPDAFPAELMVAGETCAALGAVGWRIMWDSDVSEHPWIEWVDADAVFPSFSYGRLASVMFVETLPPIDEKHVWRLFSEHTAGRITYRLMEGNEQSVGMVRPLPEHPNTVDLADWVDESSSQTTNIPVMAAGYIPNARPVVGFRRDGKLRHIGRPDLTPDLFPLFDSLDETWTEVRAEMRLSRKKIIVPDWMLKNRGLGMGASFDHDQEVFSPVKGHPDSNMTPEPYSPPLRIDAMLSAAEAWATQIIRRANYSPASFGMDSDGGAMTAREVDARYDASLKTWSAKSSYWRAGLKDAATALLMKDRDLHGKHPDVEPVRVEMARPVQETRNDVAQTVQSLDAARAVSTEQKVAMLWPEWDDERRDVETARILQEQAGTVDPALFAQADEPIDM</sequence>
<dbReference type="AlphaFoldDB" id="A0A1H1LQB7"/>
<dbReference type="eggNOG" id="ENOG502ZAJT">
    <property type="taxonomic scope" value="Bacteria"/>
</dbReference>
<accession>A0A1H1LQB7</accession>
<name>A0A1H1LQB7_9CORY</name>
<proteinExistence type="predicted"/>
<dbReference type="Proteomes" id="UP000182237">
    <property type="component" value="Chromosome I"/>
</dbReference>
<dbReference type="EMBL" id="LT629765">
    <property type="protein sequence ID" value="SDR76741.1"/>
    <property type="molecule type" value="Genomic_DNA"/>
</dbReference>
<reference evidence="1 2" key="1">
    <citation type="submission" date="2016-10" db="EMBL/GenBank/DDBJ databases">
        <authorList>
            <person name="de Groot N.N."/>
        </authorList>
    </citation>
    <scope>NUCLEOTIDE SEQUENCE [LARGE SCALE GENOMIC DNA]</scope>
    <source>
        <strain evidence="1 2">DSM 45434</strain>
    </source>
</reference>
<dbReference type="Pfam" id="PF05133">
    <property type="entry name" value="SPP1_portal"/>
    <property type="match status" value="1"/>
</dbReference>
<dbReference type="InterPro" id="IPR021145">
    <property type="entry name" value="Portal_protein_SPP1_Gp6-like"/>
</dbReference>